<evidence type="ECO:0000313" key="2">
    <source>
        <dbReference type="EMBL" id="ABF70118.1"/>
    </source>
</evidence>
<dbReference type="Pfam" id="PF01476">
    <property type="entry name" value="LysM"/>
    <property type="match status" value="1"/>
</dbReference>
<organism evidence="2">
    <name type="scientific">Musa balbisiana</name>
    <name type="common">Banana</name>
    <dbReference type="NCBI Taxonomy" id="52838"/>
    <lineage>
        <taxon>Eukaryota</taxon>
        <taxon>Viridiplantae</taxon>
        <taxon>Streptophyta</taxon>
        <taxon>Embryophyta</taxon>
        <taxon>Tracheophyta</taxon>
        <taxon>Spermatophyta</taxon>
        <taxon>Magnoliopsida</taxon>
        <taxon>Liliopsida</taxon>
        <taxon>Zingiberales</taxon>
        <taxon>Musaceae</taxon>
        <taxon>Musa</taxon>
    </lineage>
</organism>
<dbReference type="SUPFAM" id="SSF54106">
    <property type="entry name" value="LysM domain"/>
    <property type="match status" value="1"/>
</dbReference>
<sequence>MEEGDSVESLSSRFGVSMDSIETVNGMSGPDEVVVGDVYYIPLNSVPGLPYAMDTGISPSPTPAPSPTPITFSDNSMHRSARFPYGWVFGSMGVSLALITEGISAVNMGILSHQQGMQEITTSMILKGDDSPKTCHAI</sequence>
<dbReference type="CAZy" id="CBM50">
    <property type="family name" value="Carbohydrate-Binding Module Family 50"/>
</dbReference>
<protein>
    <submittedName>
        <fullName evidence="2">Protein kinase family protein</fullName>
    </submittedName>
</protein>
<dbReference type="AlphaFoldDB" id="Q1EP39"/>
<evidence type="ECO:0000259" key="1">
    <source>
        <dbReference type="PROSITE" id="PS51782"/>
    </source>
</evidence>
<dbReference type="EMBL" id="AC186755">
    <property type="protein sequence ID" value="ABF70118.1"/>
    <property type="molecule type" value="Genomic_DNA"/>
</dbReference>
<accession>Q1EP39</accession>
<name>Q1EP39_MUSBA</name>
<reference evidence="2" key="1">
    <citation type="submission" date="2006-06" db="EMBL/GenBank/DDBJ databases">
        <authorList>
            <person name="Town C.D."/>
            <person name="Ronning C.M."/>
            <person name="Cheung F."/>
            <person name="Haas B.J."/>
            <person name="Althoff R."/>
            <person name="Arbogast T."/>
            <person name="Hine E."/>
            <person name="Piffanelli P."/>
            <person name="Tallon L.J."/>
        </authorList>
    </citation>
    <scope>NUCLEOTIDE SEQUENCE</scope>
</reference>
<dbReference type="Gene3D" id="3.10.350.10">
    <property type="entry name" value="LysM domain"/>
    <property type="match status" value="1"/>
</dbReference>
<gene>
    <name evidence="2" type="ORF">MBP_91N22.26</name>
</gene>
<keyword evidence="2" id="KW-0808">Transferase</keyword>
<proteinExistence type="predicted"/>
<dbReference type="GO" id="GO:0016301">
    <property type="term" value="F:kinase activity"/>
    <property type="evidence" value="ECO:0007669"/>
    <property type="project" value="UniProtKB-KW"/>
</dbReference>
<dbReference type="InterPro" id="IPR036779">
    <property type="entry name" value="LysM_dom_sf"/>
</dbReference>
<dbReference type="PROSITE" id="PS51782">
    <property type="entry name" value="LYSM"/>
    <property type="match status" value="1"/>
</dbReference>
<dbReference type="InterPro" id="IPR018392">
    <property type="entry name" value="LysM"/>
</dbReference>
<feature type="domain" description="LysM" evidence="1">
    <location>
        <begin position="1"/>
        <end position="41"/>
    </location>
</feature>
<keyword evidence="2" id="KW-0418">Kinase</keyword>